<protein>
    <submittedName>
        <fullName evidence="2">Uncharacterized protein</fullName>
    </submittedName>
</protein>
<proteinExistence type="predicted"/>
<gene>
    <name evidence="2" type="ORF">AMATHDRAFT_152815</name>
</gene>
<evidence type="ECO:0000313" key="2">
    <source>
        <dbReference type="EMBL" id="PFH47161.1"/>
    </source>
</evidence>
<feature type="region of interest" description="Disordered" evidence="1">
    <location>
        <begin position="253"/>
        <end position="279"/>
    </location>
</feature>
<dbReference type="OrthoDB" id="128308at2759"/>
<evidence type="ECO:0000256" key="1">
    <source>
        <dbReference type="SAM" id="MobiDB-lite"/>
    </source>
</evidence>
<accession>A0A2A9NFX5</accession>
<keyword evidence="3" id="KW-1185">Reference proteome</keyword>
<dbReference type="AlphaFoldDB" id="A0A2A9NFX5"/>
<name>A0A2A9NFX5_9AGAR</name>
<dbReference type="Proteomes" id="UP000242287">
    <property type="component" value="Unassembled WGS sequence"/>
</dbReference>
<evidence type="ECO:0000313" key="3">
    <source>
        <dbReference type="Proteomes" id="UP000242287"/>
    </source>
</evidence>
<reference evidence="2 3" key="1">
    <citation type="submission" date="2014-02" db="EMBL/GenBank/DDBJ databases">
        <title>Transposable element dynamics among asymbiotic and ectomycorrhizal Amanita fungi.</title>
        <authorList>
            <consortium name="DOE Joint Genome Institute"/>
            <person name="Hess J."/>
            <person name="Skrede I."/>
            <person name="Wolfe B."/>
            <person name="LaButti K."/>
            <person name="Ohm R.A."/>
            <person name="Grigoriev I.V."/>
            <person name="Pringle A."/>
        </authorList>
    </citation>
    <scope>NUCLEOTIDE SEQUENCE [LARGE SCALE GENOMIC DNA]</scope>
    <source>
        <strain evidence="2 3">SKay4041</strain>
    </source>
</reference>
<sequence length="454" mass="49230">MEQDIQRQMEDFNRTVTIVLWYKAKVEPLRIQQMIRSFPFFQLASLSTIINDLGLKTDSFLDTYIPGSSHWEQHTIHTVRLVETQQRLLYRIRKNLLDGINEEDCVSLPTEIEMQKAGVPPKQASIRTPIPNMTIEGGLPTPITPAIATGLRAAQEKNPLKRPAPEPPDSDPGQGPPAAKVHIPNSFFIGPLQNEAAAAVSSTSTPVLQPTPIVSEAAVTTGGGSASAVNHGVTSATTDYLYSNAIYYPHHAPSNSPNVATPQPPSTPHIPQNDTGNGTVAYHPHQPLKRWPNDYSVAEISAGFHEMDRLVSQTPNMTQRVAFERVFGSRYVKSTVCRHRGVWRRALRGVREQFVSMGNDERASWGEFVRAVEGRQPGKMARHAGIITSTPHDAALAYTSAEAGTQGGMMGAPPGPDGIPAQAVAAAHADATGSVVDEPIMDSLQNPSAPGKEF</sequence>
<organism evidence="2 3">
    <name type="scientific">Amanita thiersii Skay4041</name>
    <dbReference type="NCBI Taxonomy" id="703135"/>
    <lineage>
        <taxon>Eukaryota</taxon>
        <taxon>Fungi</taxon>
        <taxon>Dikarya</taxon>
        <taxon>Basidiomycota</taxon>
        <taxon>Agaricomycotina</taxon>
        <taxon>Agaricomycetes</taxon>
        <taxon>Agaricomycetidae</taxon>
        <taxon>Agaricales</taxon>
        <taxon>Pluteineae</taxon>
        <taxon>Amanitaceae</taxon>
        <taxon>Amanita</taxon>
    </lineage>
</organism>
<feature type="compositionally biased region" description="Polar residues" evidence="1">
    <location>
        <begin position="269"/>
        <end position="278"/>
    </location>
</feature>
<dbReference type="EMBL" id="KZ302130">
    <property type="protein sequence ID" value="PFH47161.1"/>
    <property type="molecule type" value="Genomic_DNA"/>
</dbReference>
<feature type="region of interest" description="Disordered" evidence="1">
    <location>
        <begin position="157"/>
        <end position="183"/>
    </location>
</feature>